<comment type="catalytic activity">
    <reaction evidence="3">
        <text>chorismate = prephenate</text>
        <dbReference type="Rhea" id="RHEA:13897"/>
        <dbReference type="ChEBI" id="CHEBI:29748"/>
        <dbReference type="ChEBI" id="CHEBI:29934"/>
        <dbReference type="EC" id="5.4.99.5"/>
    </reaction>
</comment>
<evidence type="ECO:0000256" key="3">
    <source>
        <dbReference type="PROSITE-ProRule" id="PRU00514"/>
    </source>
</evidence>
<dbReference type="Proteomes" id="UP001229422">
    <property type="component" value="Chromosome"/>
</dbReference>
<dbReference type="EMBL" id="JXBC01000003">
    <property type="protein sequence ID" value="KIU11398.1"/>
    <property type="molecule type" value="Genomic_DNA"/>
</dbReference>
<accession>A0A0C3KQU7</accession>
<evidence type="ECO:0000256" key="1">
    <source>
        <dbReference type="NCBIfam" id="TIGR01796"/>
    </source>
</evidence>
<evidence type="ECO:0000313" key="7">
    <source>
        <dbReference type="Proteomes" id="UP000032247"/>
    </source>
</evidence>
<dbReference type="PANTHER" id="PTHR21164:SF0">
    <property type="entry name" value="CHORISMATE MUTASE AROH"/>
    <property type="match status" value="1"/>
</dbReference>
<reference evidence="4 7" key="1">
    <citation type="submission" date="2014-12" db="EMBL/GenBank/DDBJ databases">
        <title>Comparative genome analysis of Bacillus coagulans HM-08, Clostridium butyricum HM-68, Bacillus subtilis HM-66 and Bacillus licheniformis BL-09.</title>
        <authorList>
            <person name="Zhang H."/>
        </authorList>
    </citation>
    <scope>NUCLEOTIDE SEQUENCE [LARGE SCALE GENOMIC DNA]</scope>
    <source>
        <strain evidence="4 7">HM-66</strain>
    </source>
</reference>
<feature type="binding site" evidence="2">
    <location>
        <position position="90"/>
    </location>
    <ligand>
        <name>prephenate</name>
        <dbReference type="ChEBI" id="CHEBI:29934"/>
    </ligand>
</feature>
<dbReference type="GO" id="GO:0008652">
    <property type="term" value="P:amino acid biosynthetic process"/>
    <property type="evidence" value="ECO:0007669"/>
    <property type="project" value="UniProtKB-UniRule"/>
</dbReference>
<evidence type="ECO:0000313" key="6">
    <source>
        <dbReference type="EMBL" id="WHM21853.1"/>
    </source>
</evidence>
<dbReference type="EMBL" id="CP125292">
    <property type="protein sequence ID" value="WHM21853.1"/>
    <property type="molecule type" value="Genomic_DNA"/>
</dbReference>
<dbReference type="PIRSF" id="PIRSF005965">
    <property type="entry name" value="Chor_mut_AroH"/>
    <property type="match status" value="1"/>
</dbReference>
<reference evidence="6" key="3">
    <citation type="submission" date="2023-05" db="EMBL/GenBank/DDBJ databases">
        <title>Complete genome sequence of Bacillus subtilis SRCM117797 isolated from Soybean paste.</title>
        <authorList>
            <person name="Abraha H.B."/>
            <person name="Kim K.-P."/>
            <person name="Ryu M.-S."/>
            <person name="Jeong D.-Y."/>
        </authorList>
    </citation>
    <scope>NUCLEOTIDE SEQUENCE</scope>
    <source>
        <strain evidence="6">SRCM117797</strain>
    </source>
</reference>
<dbReference type="SMR" id="A0A0C3KQU7"/>
<reference evidence="5" key="2">
    <citation type="submission" date="2023-03" db="EMBL/GenBank/DDBJ databases">
        <title>Complete genome sequences of 52 Bacillus and Priestia strains isolated from West-African fermentations and 26 reference strains from the DSMZ collection.</title>
        <authorList>
            <person name="Wiedenbein E.S."/>
            <person name="Canoy T.S."/>
            <person name="Hui Y."/>
            <person name="Parkouda C."/>
            <person name="Dawende C."/>
            <person name="Ametefe E."/>
            <person name="Jespersen L."/>
            <person name="Nielsen D.S."/>
        </authorList>
    </citation>
    <scope>NUCLEOTIDE SEQUENCE</scope>
    <source>
        <strain evidence="5">PRO56</strain>
    </source>
</reference>
<name>A0A0C3KQU7_BACIU</name>
<evidence type="ECO:0000256" key="2">
    <source>
        <dbReference type="PIRSR" id="PIRSR005965-1"/>
    </source>
</evidence>
<dbReference type="Proteomes" id="UP000032247">
    <property type="component" value="Unassembled WGS sequence"/>
</dbReference>
<sequence length="127" mass="14489">MMIRGIRGATTVERDTEEEILQKTKQLLEKIIEENHTKPEDVVQMLLSATPDLHAVFPAKAVRELSGWQYVPVTCMQEMDVTGGLKKCIRVMMTVQTDVPQDQIRHVYLEKAVVLRPDLSLTKNTEL</sequence>
<keyword evidence="3 5" id="KW-0413">Isomerase</keyword>
<dbReference type="PATRIC" id="fig|1423.134.peg.274"/>
<dbReference type="PANTHER" id="PTHR21164">
    <property type="entry name" value="CHORISMATE MUTASE"/>
    <property type="match status" value="1"/>
</dbReference>
<dbReference type="STRING" id="483913.AN935_11050"/>
<dbReference type="GO" id="GO:0009073">
    <property type="term" value="P:aromatic amino acid family biosynthetic process"/>
    <property type="evidence" value="ECO:0007669"/>
    <property type="project" value="UniProtKB-UniRule"/>
</dbReference>
<dbReference type="GO" id="GO:0046417">
    <property type="term" value="P:chorismate metabolic process"/>
    <property type="evidence" value="ECO:0007669"/>
    <property type="project" value="TreeGrafter"/>
</dbReference>
<evidence type="ECO:0000313" key="4">
    <source>
        <dbReference type="EMBL" id="KIU11398.1"/>
    </source>
</evidence>
<keyword evidence="2 3" id="KW-0057">Aromatic amino acid biosynthesis</keyword>
<protein>
    <recommendedName>
        <fullName evidence="1 3">chorismate mutase</fullName>
        <ecNumber evidence="1 3">5.4.99.5</ecNumber>
    </recommendedName>
</protein>
<proteinExistence type="predicted"/>
<dbReference type="AlphaFoldDB" id="A0A0C3KQU7"/>
<dbReference type="Proteomes" id="UP001214898">
    <property type="component" value="Chromosome"/>
</dbReference>
<dbReference type="SUPFAM" id="SSF55298">
    <property type="entry name" value="YjgF-like"/>
    <property type="match status" value="1"/>
</dbReference>
<dbReference type="GO" id="GO:0004106">
    <property type="term" value="F:chorismate mutase activity"/>
    <property type="evidence" value="ECO:0007669"/>
    <property type="project" value="UniProtKB-UniRule"/>
</dbReference>
<keyword evidence="2 3" id="KW-0028">Amino-acid biosynthesis</keyword>
<gene>
    <name evidence="5" type="primary">aroH</name>
    <name evidence="5" type="ORF">P5633_12960</name>
    <name evidence="6" type="ORF">QL281_01745</name>
    <name evidence="4" type="ORF">SC09_Contig24orf00369</name>
</gene>
<dbReference type="InterPro" id="IPR035959">
    <property type="entry name" value="RutC-like_sf"/>
</dbReference>
<dbReference type="EMBL" id="CP120576">
    <property type="protein sequence ID" value="WEY83340.1"/>
    <property type="molecule type" value="Genomic_DNA"/>
</dbReference>
<dbReference type="Gene3D" id="3.30.1330.40">
    <property type="entry name" value="RutC-like"/>
    <property type="match status" value="1"/>
</dbReference>
<dbReference type="EC" id="5.4.99.5" evidence="1 3"/>
<feature type="binding site" evidence="2">
    <location>
        <position position="7"/>
    </location>
    <ligand>
        <name>prephenate</name>
        <dbReference type="ChEBI" id="CHEBI:29934"/>
    </ligand>
</feature>
<dbReference type="CDD" id="cd02185">
    <property type="entry name" value="AroH"/>
    <property type="match status" value="1"/>
</dbReference>
<dbReference type="Pfam" id="PF07736">
    <property type="entry name" value="CM_1"/>
    <property type="match status" value="1"/>
</dbReference>
<dbReference type="RefSeq" id="WP_004398675.1">
    <property type="nucleotide sequence ID" value="NZ_AP028964.1"/>
</dbReference>
<dbReference type="NCBIfam" id="TIGR01796">
    <property type="entry name" value="CM_mono_aroH"/>
    <property type="match status" value="1"/>
</dbReference>
<dbReference type="PROSITE" id="PS51167">
    <property type="entry name" value="CHORISMATE_MUT_1"/>
    <property type="match status" value="1"/>
</dbReference>
<evidence type="ECO:0000313" key="5">
    <source>
        <dbReference type="EMBL" id="WEY83340.1"/>
    </source>
</evidence>
<dbReference type="UniPathway" id="UPA00120">
    <property type="reaction ID" value="UER00203"/>
</dbReference>
<feature type="binding site" evidence="2">
    <location>
        <position position="108"/>
    </location>
    <ligand>
        <name>prephenate</name>
        <dbReference type="ChEBI" id="CHEBI:29934"/>
    </ligand>
</feature>
<dbReference type="InterPro" id="IPR008243">
    <property type="entry name" value="Chorismate_mutase_AroH"/>
</dbReference>
<organism evidence="4 7">
    <name type="scientific">Bacillus subtilis</name>
    <dbReference type="NCBI Taxonomy" id="1423"/>
    <lineage>
        <taxon>Bacteria</taxon>
        <taxon>Bacillati</taxon>
        <taxon>Bacillota</taxon>
        <taxon>Bacilli</taxon>
        <taxon>Bacillales</taxon>
        <taxon>Bacillaceae</taxon>
        <taxon>Bacillus</taxon>
    </lineage>
</organism>